<evidence type="ECO:0000313" key="3">
    <source>
        <dbReference type="Proteomes" id="UP000800094"/>
    </source>
</evidence>
<evidence type="ECO:0000256" key="1">
    <source>
        <dbReference type="SAM" id="Coils"/>
    </source>
</evidence>
<dbReference type="AlphaFoldDB" id="A0A6A6J5Q4"/>
<keyword evidence="1" id="KW-0175">Coiled coil</keyword>
<proteinExistence type="predicted"/>
<dbReference type="EMBL" id="ML987189">
    <property type="protein sequence ID" value="KAF2257220.1"/>
    <property type="molecule type" value="Genomic_DNA"/>
</dbReference>
<sequence length="111" mass="12463">MTGAITAVTVMGTMYGAGLKSRQEYKQLSTLVVWFRLPPLLLDGSSIGKSNANALDIQERRRMLEATPEEMISQLEVARSELVSKKIELERKIATISARRQEKEQEQKGAR</sequence>
<name>A0A6A6J5Q4_9PLEO</name>
<keyword evidence="3" id="KW-1185">Reference proteome</keyword>
<dbReference type="GeneID" id="54585919"/>
<protein>
    <submittedName>
        <fullName evidence="2">Uncharacterized protein</fullName>
    </submittedName>
</protein>
<feature type="coiled-coil region" evidence="1">
    <location>
        <begin position="72"/>
        <end position="106"/>
    </location>
</feature>
<dbReference type="Proteomes" id="UP000800094">
    <property type="component" value="Unassembled WGS sequence"/>
</dbReference>
<dbReference type="RefSeq" id="XP_033692224.1">
    <property type="nucleotide sequence ID" value="XM_033832589.1"/>
</dbReference>
<organism evidence="2 3">
    <name type="scientific">Trematosphaeria pertusa</name>
    <dbReference type="NCBI Taxonomy" id="390896"/>
    <lineage>
        <taxon>Eukaryota</taxon>
        <taxon>Fungi</taxon>
        <taxon>Dikarya</taxon>
        <taxon>Ascomycota</taxon>
        <taxon>Pezizomycotina</taxon>
        <taxon>Dothideomycetes</taxon>
        <taxon>Pleosporomycetidae</taxon>
        <taxon>Pleosporales</taxon>
        <taxon>Massarineae</taxon>
        <taxon>Trematosphaeriaceae</taxon>
        <taxon>Trematosphaeria</taxon>
    </lineage>
</organism>
<accession>A0A6A6J5Q4</accession>
<reference evidence="2" key="1">
    <citation type="journal article" date="2020" name="Stud. Mycol.">
        <title>101 Dothideomycetes genomes: a test case for predicting lifestyles and emergence of pathogens.</title>
        <authorList>
            <person name="Haridas S."/>
            <person name="Albert R."/>
            <person name="Binder M."/>
            <person name="Bloem J."/>
            <person name="Labutti K."/>
            <person name="Salamov A."/>
            <person name="Andreopoulos B."/>
            <person name="Baker S."/>
            <person name="Barry K."/>
            <person name="Bills G."/>
            <person name="Bluhm B."/>
            <person name="Cannon C."/>
            <person name="Castanera R."/>
            <person name="Culley D."/>
            <person name="Daum C."/>
            <person name="Ezra D."/>
            <person name="Gonzalez J."/>
            <person name="Henrissat B."/>
            <person name="Kuo A."/>
            <person name="Liang C."/>
            <person name="Lipzen A."/>
            <person name="Lutzoni F."/>
            <person name="Magnuson J."/>
            <person name="Mondo S."/>
            <person name="Nolan M."/>
            <person name="Ohm R."/>
            <person name="Pangilinan J."/>
            <person name="Park H.-J."/>
            <person name="Ramirez L."/>
            <person name="Alfaro M."/>
            <person name="Sun H."/>
            <person name="Tritt A."/>
            <person name="Yoshinaga Y."/>
            <person name="Zwiers L.-H."/>
            <person name="Turgeon B."/>
            <person name="Goodwin S."/>
            <person name="Spatafora J."/>
            <person name="Crous P."/>
            <person name="Grigoriev I."/>
        </authorList>
    </citation>
    <scope>NUCLEOTIDE SEQUENCE</scope>
    <source>
        <strain evidence="2">CBS 122368</strain>
    </source>
</reference>
<dbReference type="OrthoDB" id="5428081at2759"/>
<gene>
    <name evidence="2" type="ORF">BU26DRAFT_558619</name>
</gene>
<evidence type="ECO:0000313" key="2">
    <source>
        <dbReference type="EMBL" id="KAF2257220.1"/>
    </source>
</evidence>